<protein>
    <submittedName>
        <fullName evidence="1">DUF692 family protein</fullName>
    </submittedName>
</protein>
<dbReference type="EMBL" id="JACOII010000045">
    <property type="protein sequence ID" value="MBI6549733.1"/>
    <property type="molecule type" value="Genomic_DNA"/>
</dbReference>
<dbReference type="PANTHER" id="PTHR42194">
    <property type="entry name" value="UPF0276 PROTEIN HI_1600"/>
    <property type="match status" value="1"/>
</dbReference>
<accession>A0ABS0U775</accession>
<dbReference type="Pfam" id="PF05114">
    <property type="entry name" value="MbnB_TglH_ChrH"/>
    <property type="match status" value="1"/>
</dbReference>
<reference evidence="1 2" key="1">
    <citation type="submission" date="2020-08" db="EMBL/GenBank/DDBJ databases">
        <title>Description of Xenorhabdus lircayensis sp. nov., the symbiotic bacterium associated with the entomopathogenic nematode Steirnernema unicornum.</title>
        <authorList>
            <person name="Castaneda-Alvarez C."/>
            <person name="Prodan S."/>
            <person name="Zamorano A."/>
            <person name="San-Blas E."/>
            <person name="Aballay E."/>
        </authorList>
    </citation>
    <scope>NUCLEOTIDE SEQUENCE [LARGE SCALE GENOMIC DNA]</scope>
    <source>
        <strain evidence="1 2">VLS</strain>
    </source>
</reference>
<evidence type="ECO:0000313" key="1">
    <source>
        <dbReference type="EMBL" id="MBI6549733.1"/>
    </source>
</evidence>
<keyword evidence="2" id="KW-1185">Reference proteome</keyword>
<evidence type="ECO:0000313" key="2">
    <source>
        <dbReference type="Proteomes" id="UP000696184"/>
    </source>
</evidence>
<comment type="caution">
    <text evidence="1">The sequence shown here is derived from an EMBL/GenBank/DDBJ whole genome shotgun (WGS) entry which is preliminary data.</text>
</comment>
<dbReference type="RefSeq" id="WP_198690503.1">
    <property type="nucleotide sequence ID" value="NZ_CAWPUD010000044.1"/>
</dbReference>
<sequence length="205" mass="24102">MNSQFLHRSEDNLREIAWLINRLDKALKPIYISDHIGLFFIENLSTPQMLEINYEEDFDMVNQKIEIWQSILNTSIFLENYPSVIPQVNTQSEFYYHLIKKTSCNLLFDISNAVVADKNKGESKENWLKSLPYTQHYHIAGFEPCTKGDFFIGTHNTCIDLETTKFLEKITNYYNIETISIERDDNLSVSDWSKDIRTVHRYSNA</sequence>
<name>A0ABS0U775_9GAMM</name>
<gene>
    <name evidence="1" type="ORF">H8A87_13655</name>
</gene>
<organism evidence="1 2">
    <name type="scientific">Xenorhabdus lircayensis</name>
    <dbReference type="NCBI Taxonomy" id="2763499"/>
    <lineage>
        <taxon>Bacteria</taxon>
        <taxon>Pseudomonadati</taxon>
        <taxon>Pseudomonadota</taxon>
        <taxon>Gammaproteobacteria</taxon>
        <taxon>Enterobacterales</taxon>
        <taxon>Morganellaceae</taxon>
        <taxon>Xenorhabdus</taxon>
    </lineage>
</organism>
<proteinExistence type="predicted"/>
<dbReference type="InterPro" id="IPR007801">
    <property type="entry name" value="MbnB/TglH/ChrH"/>
</dbReference>
<dbReference type="Proteomes" id="UP000696184">
    <property type="component" value="Unassembled WGS sequence"/>
</dbReference>
<dbReference type="PANTHER" id="PTHR42194:SF1">
    <property type="entry name" value="UPF0276 PROTEIN HI_1600"/>
    <property type="match status" value="1"/>
</dbReference>
<dbReference type="Gene3D" id="3.20.20.150">
    <property type="entry name" value="Divalent-metal-dependent TIM barrel enzymes"/>
    <property type="match status" value="1"/>
</dbReference>